<protein>
    <submittedName>
        <fullName evidence="1">Uncharacterized protein</fullName>
    </submittedName>
</protein>
<evidence type="ECO:0000313" key="1">
    <source>
        <dbReference type="EMBL" id="MCR6484046.1"/>
    </source>
</evidence>
<comment type="caution">
    <text evidence="1">The sequence shown here is derived from an EMBL/GenBank/DDBJ whole genome shotgun (WGS) entry which is preliminary data.</text>
</comment>
<dbReference type="RefSeq" id="WP_257920684.1">
    <property type="nucleotide sequence ID" value="NZ_JAMXQV010000007.1"/>
</dbReference>
<dbReference type="AlphaFoldDB" id="A0A9X2SKN8"/>
<accession>A0A9X2SKN8</accession>
<proteinExistence type="predicted"/>
<dbReference type="EMBL" id="JAMXQV010000007">
    <property type="protein sequence ID" value="MCR6484046.1"/>
    <property type="molecule type" value="Genomic_DNA"/>
</dbReference>
<evidence type="ECO:0000313" key="2">
    <source>
        <dbReference type="Proteomes" id="UP001144096"/>
    </source>
</evidence>
<dbReference type="Proteomes" id="UP001144096">
    <property type="component" value="Unassembled WGS sequence"/>
</dbReference>
<name>A0A9X2SKN8_9PSEU</name>
<organism evidence="1 2">
    <name type="scientific">Amycolatopsis iheyensis</name>
    <dbReference type="NCBI Taxonomy" id="2945988"/>
    <lineage>
        <taxon>Bacteria</taxon>
        <taxon>Bacillati</taxon>
        <taxon>Actinomycetota</taxon>
        <taxon>Actinomycetes</taxon>
        <taxon>Pseudonocardiales</taxon>
        <taxon>Pseudonocardiaceae</taxon>
        <taxon>Amycolatopsis</taxon>
    </lineage>
</organism>
<gene>
    <name evidence="1" type="ORF">M8542_14575</name>
</gene>
<reference evidence="1" key="1">
    <citation type="submission" date="2022-06" db="EMBL/GenBank/DDBJ databases">
        <title>Amycolatopsis iheyaensis sp. nov., a new species of the genus Amycolatopsis isolated from soil in Iheya island, Japan.</title>
        <authorList>
            <person name="Ngamcharungchit C."/>
            <person name="Kanto H."/>
            <person name="Take A."/>
            <person name="Intra B."/>
            <person name="Matsumoto A."/>
            <person name="Panbangred W."/>
            <person name="Inahashi Y."/>
        </authorList>
    </citation>
    <scope>NUCLEOTIDE SEQUENCE</scope>
    <source>
        <strain evidence="1">OK19-0408</strain>
    </source>
</reference>
<keyword evidence="2" id="KW-1185">Reference proteome</keyword>
<sequence>MLEERLVEQPPLFVIAAPVELLWIFEQGETQFDKPGDFREILGGLFQAFGDALALPPDVAELLLDPLARHRVVTAGDQVDQLLFLGLKVAELCGELLPQ</sequence>